<dbReference type="HOGENOM" id="CLU_1817865_0_0_1"/>
<reference evidence="3" key="1">
    <citation type="submission" date="2012-12" db="EMBL/GenBank/DDBJ databases">
        <authorList>
            <person name="Hellsten U."/>
            <person name="Grimwood J."/>
            <person name="Chapman J.A."/>
            <person name="Shapiro H."/>
            <person name="Aerts A."/>
            <person name="Otillar R.P."/>
            <person name="Terry A.Y."/>
            <person name="Boore J.L."/>
            <person name="Simakov O."/>
            <person name="Marletaz F."/>
            <person name="Cho S.-J."/>
            <person name="Edsinger-Gonzales E."/>
            <person name="Havlak P."/>
            <person name="Kuo D.-H."/>
            <person name="Larsson T."/>
            <person name="Lv J."/>
            <person name="Arendt D."/>
            <person name="Savage R."/>
            <person name="Osoegawa K."/>
            <person name="de Jong P."/>
            <person name="Lindberg D.R."/>
            <person name="Seaver E.C."/>
            <person name="Weisblat D.A."/>
            <person name="Putnam N.H."/>
            <person name="Grigoriev I.V."/>
            <person name="Rokhsar D.S."/>
        </authorList>
    </citation>
    <scope>NUCLEOTIDE SEQUENCE</scope>
</reference>
<dbReference type="EMBL" id="AMQM01002609">
    <property type="status" value="NOT_ANNOTATED_CDS"/>
    <property type="molecule type" value="Genomic_DNA"/>
</dbReference>
<dbReference type="EMBL" id="KB095812">
    <property type="protein sequence ID" value="ESO11868.1"/>
    <property type="molecule type" value="Genomic_DNA"/>
</dbReference>
<dbReference type="CTD" id="20201726"/>
<dbReference type="RefSeq" id="XP_009010356.1">
    <property type="nucleotide sequence ID" value="XM_009012108.1"/>
</dbReference>
<dbReference type="InParanoid" id="T1EYS6"/>
<protein>
    <submittedName>
        <fullName evidence="1 2">Uncharacterized protein</fullName>
    </submittedName>
</protein>
<evidence type="ECO:0000313" key="3">
    <source>
        <dbReference type="Proteomes" id="UP000015101"/>
    </source>
</evidence>
<organism evidence="2 3">
    <name type="scientific">Helobdella robusta</name>
    <name type="common">Californian leech</name>
    <dbReference type="NCBI Taxonomy" id="6412"/>
    <lineage>
        <taxon>Eukaryota</taxon>
        <taxon>Metazoa</taxon>
        <taxon>Spiralia</taxon>
        <taxon>Lophotrochozoa</taxon>
        <taxon>Annelida</taxon>
        <taxon>Clitellata</taxon>
        <taxon>Hirudinea</taxon>
        <taxon>Rhynchobdellida</taxon>
        <taxon>Glossiphoniidae</taxon>
        <taxon>Helobdella</taxon>
    </lineage>
</organism>
<dbReference type="AlphaFoldDB" id="T1EYS6"/>
<dbReference type="GeneID" id="20201726"/>
<gene>
    <name evidence="2" type="primary">20201726</name>
    <name evidence="1" type="ORF">HELRODRAFT_166945</name>
</gene>
<proteinExistence type="predicted"/>
<evidence type="ECO:0000313" key="2">
    <source>
        <dbReference type="EnsemblMetazoa" id="HelroP166945"/>
    </source>
</evidence>
<dbReference type="KEGG" id="hro:HELRODRAFT_166945"/>
<accession>T1EYS6</accession>
<reference evidence="1 3" key="2">
    <citation type="journal article" date="2013" name="Nature">
        <title>Insights into bilaterian evolution from three spiralian genomes.</title>
        <authorList>
            <person name="Simakov O."/>
            <person name="Marletaz F."/>
            <person name="Cho S.J."/>
            <person name="Edsinger-Gonzales E."/>
            <person name="Havlak P."/>
            <person name="Hellsten U."/>
            <person name="Kuo D.H."/>
            <person name="Larsson T."/>
            <person name="Lv J."/>
            <person name="Arendt D."/>
            <person name="Savage R."/>
            <person name="Osoegawa K."/>
            <person name="de Jong P."/>
            <person name="Grimwood J."/>
            <person name="Chapman J.A."/>
            <person name="Shapiro H."/>
            <person name="Aerts A."/>
            <person name="Otillar R.P."/>
            <person name="Terry A.Y."/>
            <person name="Boore J.L."/>
            <person name="Grigoriev I.V."/>
            <person name="Lindberg D.R."/>
            <person name="Seaver E.C."/>
            <person name="Weisblat D.A."/>
            <person name="Putnam N.H."/>
            <person name="Rokhsar D.S."/>
        </authorList>
    </citation>
    <scope>NUCLEOTIDE SEQUENCE</scope>
</reference>
<sequence>MHVSHLNMDSKEKETVVREQAMGGISLFQKYIGIIMNYFNKYLCLKCNQPSCNTANCLKKEEQAVSDDGSNDDLDLPPAGVAHHVKANLKFWEDYTADQIKALLNFLFRECTDEEDYEFPCYHDSTCYAYVLHDNLTQLVCK</sequence>
<keyword evidence="3" id="KW-1185">Reference proteome</keyword>
<evidence type="ECO:0000313" key="1">
    <source>
        <dbReference type="EMBL" id="ESO11868.1"/>
    </source>
</evidence>
<dbReference type="EnsemblMetazoa" id="HelroT166945">
    <property type="protein sequence ID" value="HelroP166945"/>
    <property type="gene ID" value="HelroG166945"/>
</dbReference>
<reference evidence="2" key="3">
    <citation type="submission" date="2015-06" db="UniProtKB">
        <authorList>
            <consortium name="EnsemblMetazoa"/>
        </authorList>
    </citation>
    <scope>IDENTIFICATION</scope>
</reference>
<dbReference type="Proteomes" id="UP000015101">
    <property type="component" value="Unassembled WGS sequence"/>
</dbReference>
<name>T1EYS6_HELRO</name>